<dbReference type="SMART" id="SM00184">
    <property type="entry name" value="RING"/>
    <property type="match status" value="1"/>
</dbReference>
<dbReference type="EnsemblPlants" id="AES67574">
    <property type="protein sequence ID" value="AES67574"/>
    <property type="gene ID" value="MTR_2g096350"/>
</dbReference>
<evidence type="ECO:0000259" key="16">
    <source>
        <dbReference type="PROSITE" id="PS50089"/>
    </source>
</evidence>
<comment type="similarity">
    <text evidence="13">Belongs to the RING-type zinc finger family. ATL subfamily.</text>
</comment>
<keyword evidence="6 15" id="KW-0812">Transmembrane</keyword>
<dbReference type="CDD" id="cd16461">
    <property type="entry name" value="RING-H2_EL5-like"/>
    <property type="match status" value="1"/>
</dbReference>
<dbReference type="HOGENOM" id="CLU_1312094_0_0_1"/>
<dbReference type="UniPathway" id="UPA00143"/>
<keyword evidence="12 15" id="KW-0472">Membrane</keyword>
<keyword evidence="20" id="KW-1185">Reference proteome</keyword>
<accession>G7IHL1</accession>
<evidence type="ECO:0000313" key="17">
    <source>
        <dbReference type="EMBL" id="AES67574.1"/>
    </source>
</evidence>
<evidence type="ECO:0000313" key="20">
    <source>
        <dbReference type="Proteomes" id="UP000002051"/>
    </source>
</evidence>
<evidence type="ECO:0000256" key="14">
    <source>
        <dbReference type="PROSITE-ProRule" id="PRU00175"/>
    </source>
</evidence>
<evidence type="ECO:0000256" key="1">
    <source>
        <dbReference type="ARBA" id="ARBA00000900"/>
    </source>
</evidence>
<dbReference type="Gramene" id="rna12319">
    <property type="protein sequence ID" value="RHN76045.1"/>
    <property type="gene ID" value="gene12319"/>
</dbReference>
<reference evidence="17 20" key="1">
    <citation type="journal article" date="2011" name="Nature">
        <title>The Medicago genome provides insight into the evolution of rhizobial symbioses.</title>
        <authorList>
            <person name="Young N.D."/>
            <person name="Debelle F."/>
            <person name="Oldroyd G.E."/>
            <person name="Geurts R."/>
            <person name="Cannon S.B."/>
            <person name="Udvardi M.K."/>
            <person name="Benedito V.A."/>
            <person name="Mayer K.F."/>
            <person name="Gouzy J."/>
            <person name="Schoof H."/>
            <person name="Van de Peer Y."/>
            <person name="Proost S."/>
            <person name="Cook D.R."/>
            <person name="Meyers B.C."/>
            <person name="Spannagl M."/>
            <person name="Cheung F."/>
            <person name="De Mita S."/>
            <person name="Krishnakumar V."/>
            <person name="Gundlach H."/>
            <person name="Zhou S."/>
            <person name="Mudge J."/>
            <person name="Bharti A.K."/>
            <person name="Murray J.D."/>
            <person name="Naoumkina M.A."/>
            <person name="Rosen B."/>
            <person name="Silverstein K.A."/>
            <person name="Tang H."/>
            <person name="Rombauts S."/>
            <person name="Zhao P.X."/>
            <person name="Zhou P."/>
            <person name="Barbe V."/>
            <person name="Bardou P."/>
            <person name="Bechner M."/>
            <person name="Bellec A."/>
            <person name="Berger A."/>
            <person name="Berges H."/>
            <person name="Bidwell S."/>
            <person name="Bisseling T."/>
            <person name="Choisne N."/>
            <person name="Couloux A."/>
            <person name="Denny R."/>
            <person name="Deshpande S."/>
            <person name="Dai X."/>
            <person name="Doyle J.J."/>
            <person name="Dudez A.M."/>
            <person name="Farmer A.D."/>
            <person name="Fouteau S."/>
            <person name="Franken C."/>
            <person name="Gibelin C."/>
            <person name="Gish J."/>
            <person name="Goldstein S."/>
            <person name="Gonzalez A.J."/>
            <person name="Green P.J."/>
            <person name="Hallab A."/>
            <person name="Hartog M."/>
            <person name="Hua A."/>
            <person name="Humphray S.J."/>
            <person name="Jeong D.H."/>
            <person name="Jing Y."/>
            <person name="Jocker A."/>
            <person name="Kenton S.M."/>
            <person name="Kim D.J."/>
            <person name="Klee K."/>
            <person name="Lai H."/>
            <person name="Lang C."/>
            <person name="Lin S."/>
            <person name="Macmil S.L."/>
            <person name="Magdelenat G."/>
            <person name="Matthews L."/>
            <person name="McCorrison J."/>
            <person name="Monaghan E.L."/>
            <person name="Mun J.H."/>
            <person name="Najar F.Z."/>
            <person name="Nicholson C."/>
            <person name="Noirot C."/>
            <person name="O'Bleness M."/>
            <person name="Paule C.R."/>
            <person name="Poulain J."/>
            <person name="Prion F."/>
            <person name="Qin B."/>
            <person name="Qu C."/>
            <person name="Retzel E.F."/>
            <person name="Riddle C."/>
            <person name="Sallet E."/>
            <person name="Samain S."/>
            <person name="Samson N."/>
            <person name="Sanders I."/>
            <person name="Saurat O."/>
            <person name="Scarpelli C."/>
            <person name="Schiex T."/>
            <person name="Segurens B."/>
            <person name="Severin A.J."/>
            <person name="Sherrier D.J."/>
            <person name="Shi R."/>
            <person name="Sims S."/>
            <person name="Singer S.R."/>
            <person name="Sinharoy S."/>
            <person name="Sterck L."/>
            <person name="Viollet A."/>
            <person name="Wang B.B."/>
            <person name="Wang K."/>
            <person name="Wang M."/>
            <person name="Wang X."/>
            <person name="Warfsmann J."/>
            <person name="Weissenbach J."/>
            <person name="White D.D."/>
            <person name="White J.D."/>
            <person name="Wiley G.B."/>
            <person name="Wincker P."/>
            <person name="Xing Y."/>
            <person name="Yang L."/>
            <person name="Yao Z."/>
            <person name="Ying F."/>
            <person name="Zhai J."/>
            <person name="Zhou L."/>
            <person name="Zuber A."/>
            <person name="Denarie J."/>
            <person name="Dixon R.A."/>
            <person name="May G.D."/>
            <person name="Schwartz D.C."/>
            <person name="Rogers J."/>
            <person name="Quetier F."/>
            <person name="Town C.D."/>
            <person name="Roe B.A."/>
        </authorList>
    </citation>
    <scope>NUCLEOTIDE SEQUENCE [LARGE SCALE GENOMIC DNA]</scope>
    <source>
        <strain evidence="17">A17</strain>
        <strain evidence="19 20">cv. Jemalong A17</strain>
    </source>
</reference>
<evidence type="ECO:0000256" key="2">
    <source>
        <dbReference type="ARBA" id="ARBA00004167"/>
    </source>
</evidence>
<evidence type="ECO:0000256" key="5">
    <source>
        <dbReference type="ARBA" id="ARBA00022679"/>
    </source>
</evidence>
<evidence type="ECO:0000256" key="3">
    <source>
        <dbReference type="ARBA" id="ARBA00004906"/>
    </source>
</evidence>
<dbReference type="SUPFAM" id="SSF57850">
    <property type="entry name" value="RING/U-box"/>
    <property type="match status" value="1"/>
</dbReference>
<dbReference type="Pfam" id="PF13639">
    <property type="entry name" value="zf-RING_2"/>
    <property type="match status" value="1"/>
</dbReference>
<dbReference type="STRING" id="3880.G7IHL1"/>
<dbReference type="PROSITE" id="PS50089">
    <property type="entry name" value="ZF_RING_2"/>
    <property type="match status" value="1"/>
</dbReference>
<dbReference type="EC" id="2.3.2.27" evidence="4"/>
<proteinExistence type="inferred from homology"/>
<dbReference type="EMBL" id="PSQE01000002">
    <property type="protein sequence ID" value="RHN76045.1"/>
    <property type="molecule type" value="Genomic_DNA"/>
</dbReference>
<keyword evidence="8 14" id="KW-0863">Zinc-finger</keyword>
<dbReference type="Proteomes" id="UP000265566">
    <property type="component" value="Chromosome 2"/>
</dbReference>
<dbReference type="PaxDb" id="3880-AES67574"/>
<comment type="subcellular location">
    <subcellularLocation>
        <location evidence="2">Membrane</location>
        <topology evidence="2">Single-pass membrane protein</topology>
    </subcellularLocation>
</comment>
<comment type="pathway">
    <text evidence="3">Protein modification; protein ubiquitination.</text>
</comment>
<keyword evidence="5" id="KW-0808">Transferase</keyword>
<comment type="catalytic activity">
    <reaction evidence="1">
        <text>S-ubiquitinyl-[E2 ubiquitin-conjugating enzyme]-L-cysteine + [acceptor protein]-L-lysine = [E2 ubiquitin-conjugating enzyme]-L-cysteine + N(6)-ubiquitinyl-[acceptor protein]-L-lysine.</text>
        <dbReference type="EC" id="2.3.2.27"/>
    </reaction>
</comment>
<evidence type="ECO:0000313" key="18">
    <source>
        <dbReference type="EMBL" id="RHN76045.1"/>
    </source>
</evidence>
<protein>
    <recommendedName>
        <fullName evidence="4">RING-type E3 ubiquitin transferase</fullName>
        <ecNumber evidence="4">2.3.2.27</ecNumber>
    </recommendedName>
</protein>
<evidence type="ECO:0000313" key="19">
    <source>
        <dbReference type="EnsemblPlants" id="AES67574"/>
    </source>
</evidence>
<feature type="transmembrane region" description="Helical" evidence="15">
    <location>
        <begin position="32"/>
        <end position="51"/>
    </location>
</feature>
<dbReference type="PANTHER" id="PTHR46913:SF1">
    <property type="entry name" value="RING-H2 FINGER PROTEIN ATL16"/>
    <property type="match status" value="1"/>
</dbReference>
<evidence type="ECO:0000313" key="21">
    <source>
        <dbReference type="Proteomes" id="UP000265566"/>
    </source>
</evidence>
<evidence type="ECO:0000256" key="12">
    <source>
        <dbReference type="ARBA" id="ARBA00023136"/>
    </source>
</evidence>
<dbReference type="InterPro" id="IPR001841">
    <property type="entry name" value="Znf_RING"/>
</dbReference>
<reference evidence="17 20" key="2">
    <citation type="journal article" date="2014" name="BMC Genomics">
        <title>An improved genome release (version Mt4.0) for the model legume Medicago truncatula.</title>
        <authorList>
            <person name="Tang H."/>
            <person name="Krishnakumar V."/>
            <person name="Bidwell S."/>
            <person name="Rosen B."/>
            <person name="Chan A."/>
            <person name="Zhou S."/>
            <person name="Gentzbittel L."/>
            <person name="Childs K.L."/>
            <person name="Yandell M."/>
            <person name="Gundlach H."/>
            <person name="Mayer K.F."/>
            <person name="Schwartz D.C."/>
            <person name="Town C.D."/>
        </authorList>
    </citation>
    <scope>GENOME REANNOTATION</scope>
    <source>
        <strain evidence="19 20">cv. Jemalong A17</strain>
    </source>
</reference>
<dbReference type="GO" id="GO:0016567">
    <property type="term" value="P:protein ubiquitination"/>
    <property type="evidence" value="ECO:0000318"/>
    <property type="project" value="GO_Central"/>
</dbReference>
<dbReference type="Proteomes" id="UP000002051">
    <property type="component" value="Chromosome 2"/>
</dbReference>
<dbReference type="eggNOG" id="KOG0800">
    <property type="taxonomic scope" value="Eukaryota"/>
</dbReference>
<feature type="domain" description="RING-type" evidence="16">
    <location>
        <begin position="135"/>
        <end position="177"/>
    </location>
</feature>
<dbReference type="PANTHER" id="PTHR46913">
    <property type="entry name" value="RING-H2 FINGER PROTEIN ATL16"/>
    <property type="match status" value="1"/>
</dbReference>
<organism evidence="17 20">
    <name type="scientific">Medicago truncatula</name>
    <name type="common">Barrel medic</name>
    <name type="synonym">Medicago tribuloides</name>
    <dbReference type="NCBI Taxonomy" id="3880"/>
    <lineage>
        <taxon>Eukaryota</taxon>
        <taxon>Viridiplantae</taxon>
        <taxon>Streptophyta</taxon>
        <taxon>Embryophyta</taxon>
        <taxon>Tracheophyta</taxon>
        <taxon>Spermatophyta</taxon>
        <taxon>Magnoliopsida</taxon>
        <taxon>eudicotyledons</taxon>
        <taxon>Gunneridae</taxon>
        <taxon>Pentapetalae</taxon>
        <taxon>rosids</taxon>
        <taxon>fabids</taxon>
        <taxon>Fabales</taxon>
        <taxon>Fabaceae</taxon>
        <taxon>Papilionoideae</taxon>
        <taxon>50 kb inversion clade</taxon>
        <taxon>NPAAA clade</taxon>
        <taxon>Hologalegina</taxon>
        <taxon>IRL clade</taxon>
        <taxon>Trifolieae</taxon>
        <taxon>Medicago</taxon>
    </lineage>
</organism>
<reference evidence="21" key="4">
    <citation type="journal article" date="2018" name="Nat. Plants">
        <title>Whole-genome landscape of Medicago truncatula symbiotic genes.</title>
        <authorList>
            <person name="Pecrix Y."/>
            <person name="Staton S.E."/>
            <person name="Sallet E."/>
            <person name="Lelandais-Briere C."/>
            <person name="Moreau S."/>
            <person name="Carrere S."/>
            <person name="Blein T."/>
            <person name="Jardinaud M.F."/>
            <person name="Latrasse D."/>
            <person name="Zouine M."/>
            <person name="Zahm M."/>
            <person name="Kreplak J."/>
            <person name="Mayjonade B."/>
            <person name="Satge C."/>
            <person name="Perez M."/>
            <person name="Cauet S."/>
            <person name="Marande W."/>
            <person name="Chantry-Darmon C."/>
            <person name="Lopez-Roques C."/>
            <person name="Bouchez O."/>
            <person name="Berard A."/>
            <person name="Debelle F."/>
            <person name="Munos S."/>
            <person name="Bendahmane A."/>
            <person name="Berges H."/>
            <person name="Niebel A."/>
            <person name="Buitink J."/>
            <person name="Frugier F."/>
            <person name="Benhamed M."/>
            <person name="Crespi M."/>
            <person name="Gouzy J."/>
            <person name="Gamas P."/>
        </authorList>
    </citation>
    <scope>NUCLEOTIDE SEQUENCE [LARGE SCALE GENOMIC DNA]</scope>
    <source>
        <strain evidence="21">cv. Jemalong A17</strain>
    </source>
</reference>
<dbReference type="OMA" id="NLEITHH"/>
<reference evidence="18" key="5">
    <citation type="journal article" date="2018" name="Nat. Plants">
        <title>Whole-genome landscape of Medicago truncatula symbiotic genes.</title>
        <authorList>
            <person name="Pecrix Y."/>
            <person name="Gamas P."/>
            <person name="Carrere S."/>
        </authorList>
    </citation>
    <scope>NUCLEOTIDE SEQUENCE</scope>
    <source>
        <tissue evidence="18">Leaves</tissue>
    </source>
</reference>
<dbReference type="EMBL" id="CM001218">
    <property type="protein sequence ID" value="AES67574.1"/>
    <property type="molecule type" value="Genomic_DNA"/>
</dbReference>
<dbReference type="InterPro" id="IPR013083">
    <property type="entry name" value="Znf_RING/FYVE/PHD"/>
</dbReference>
<evidence type="ECO:0000256" key="13">
    <source>
        <dbReference type="ARBA" id="ARBA00024209"/>
    </source>
</evidence>
<keyword evidence="7" id="KW-0479">Metal-binding</keyword>
<dbReference type="GO" id="GO:0061630">
    <property type="term" value="F:ubiquitin protein ligase activity"/>
    <property type="evidence" value="ECO:0007669"/>
    <property type="project" value="UniProtKB-EC"/>
</dbReference>
<evidence type="ECO:0000256" key="4">
    <source>
        <dbReference type="ARBA" id="ARBA00012483"/>
    </source>
</evidence>
<keyword evidence="11 15" id="KW-1133">Transmembrane helix</keyword>
<reference evidence="19" key="3">
    <citation type="submission" date="2015-04" db="UniProtKB">
        <authorList>
            <consortium name="EnsemblPlants"/>
        </authorList>
    </citation>
    <scope>IDENTIFICATION</scope>
    <source>
        <strain evidence="19">cv. Jemalong A17</strain>
    </source>
</reference>
<dbReference type="AlphaFoldDB" id="G7IHL1"/>
<evidence type="ECO:0000256" key="10">
    <source>
        <dbReference type="ARBA" id="ARBA00022833"/>
    </source>
</evidence>
<dbReference type="Gene3D" id="3.30.40.10">
    <property type="entry name" value="Zinc/RING finger domain, C3HC4 (zinc finger)"/>
    <property type="match status" value="1"/>
</dbReference>
<evidence type="ECO:0000256" key="6">
    <source>
        <dbReference type="ARBA" id="ARBA00022692"/>
    </source>
</evidence>
<evidence type="ECO:0000256" key="11">
    <source>
        <dbReference type="ARBA" id="ARBA00022989"/>
    </source>
</evidence>
<evidence type="ECO:0000256" key="7">
    <source>
        <dbReference type="ARBA" id="ARBA00022723"/>
    </source>
</evidence>
<evidence type="ECO:0000256" key="15">
    <source>
        <dbReference type="SAM" id="Phobius"/>
    </source>
</evidence>
<dbReference type="GO" id="GO:0008270">
    <property type="term" value="F:zinc ion binding"/>
    <property type="evidence" value="ECO:0007669"/>
    <property type="project" value="UniProtKB-KW"/>
</dbReference>
<keyword evidence="10" id="KW-0862">Zinc</keyword>
<dbReference type="GO" id="GO:0016020">
    <property type="term" value="C:membrane"/>
    <property type="evidence" value="ECO:0007669"/>
    <property type="project" value="UniProtKB-SubCell"/>
</dbReference>
<dbReference type="InterPro" id="IPR044600">
    <property type="entry name" value="ATL1/ATL16-like"/>
</dbReference>
<evidence type="ECO:0000256" key="8">
    <source>
        <dbReference type="ARBA" id="ARBA00022771"/>
    </source>
</evidence>
<name>G7IHL1_MEDTR</name>
<sequence length="219" mass="25033">MAFIKSLYKLNLPSLHIFLNLIMFDWTPNDAFIILALSFICFLLFLILSQWKVLKCILCNKWKVLKCFLCKAFTSSSSSISNSNSTAPPPINWIEGQFHDESIQGSDLELSIINSLPMYQFKKNEAQEMTINVDCAICLGEFEGGELLKLLPNCNHGFHVSCIDKWFQLHSSCPLCRSRVYRVLVANNEYSVSLNTWLEILGMDDITPERNAHFQSHSL</sequence>
<evidence type="ECO:0000256" key="9">
    <source>
        <dbReference type="ARBA" id="ARBA00022786"/>
    </source>
</evidence>
<keyword evidence="9" id="KW-0833">Ubl conjugation pathway</keyword>
<gene>
    <name evidence="17" type="ordered locus">MTR_2g096350</name>
    <name evidence="18" type="ORF">MtrunA17_Chr2g0327791</name>
</gene>